<proteinExistence type="predicted"/>
<reference evidence="2 3" key="1">
    <citation type="submission" date="2019-03" db="EMBL/GenBank/DDBJ databases">
        <title>Genomic Encyclopedia of Type Strains, Phase IV (KMG-IV): sequencing the most valuable type-strain genomes for metagenomic binning, comparative biology and taxonomic classification.</title>
        <authorList>
            <person name="Goeker M."/>
        </authorList>
    </citation>
    <scope>NUCLEOTIDE SEQUENCE [LARGE SCALE GENOMIC DNA]</scope>
    <source>
        <strain evidence="2 3">DSM 100013</strain>
    </source>
</reference>
<keyword evidence="1" id="KW-0472">Membrane</keyword>
<feature type="transmembrane region" description="Helical" evidence="1">
    <location>
        <begin position="131"/>
        <end position="150"/>
    </location>
</feature>
<evidence type="ECO:0000313" key="3">
    <source>
        <dbReference type="Proteomes" id="UP000295504"/>
    </source>
</evidence>
<organism evidence="2 3">
    <name type="scientific">Serpentinicella alkaliphila</name>
    <dbReference type="NCBI Taxonomy" id="1734049"/>
    <lineage>
        <taxon>Bacteria</taxon>
        <taxon>Bacillati</taxon>
        <taxon>Bacillota</taxon>
        <taxon>Clostridia</taxon>
        <taxon>Peptostreptococcales</taxon>
        <taxon>Natronincolaceae</taxon>
        <taxon>Serpentinicella</taxon>
    </lineage>
</organism>
<dbReference type="InterPro" id="IPR021359">
    <property type="entry name" value="DUF2812"/>
</dbReference>
<dbReference type="AlphaFoldDB" id="A0A4R2U2S6"/>
<evidence type="ECO:0000313" key="2">
    <source>
        <dbReference type="EMBL" id="TCQ01953.1"/>
    </source>
</evidence>
<dbReference type="Pfam" id="PF11193">
    <property type="entry name" value="DUF2812"/>
    <property type="match status" value="1"/>
</dbReference>
<gene>
    <name evidence="2" type="ORF">EDD79_10209</name>
</gene>
<keyword evidence="3" id="KW-1185">Reference proteome</keyword>
<name>A0A4R2U2S6_9FIRM</name>
<evidence type="ECO:0000256" key="1">
    <source>
        <dbReference type="SAM" id="Phobius"/>
    </source>
</evidence>
<protein>
    <submittedName>
        <fullName evidence="2">Uncharacterized protein DUF2812</fullName>
    </submittedName>
</protein>
<keyword evidence="1" id="KW-1133">Transmembrane helix</keyword>
<feature type="transmembrane region" description="Helical" evidence="1">
    <location>
        <begin position="105"/>
        <end position="125"/>
    </location>
</feature>
<comment type="caution">
    <text evidence="2">The sequence shown here is derived from an EMBL/GenBank/DDBJ whole genome shotgun (WGS) entry which is preliminary data.</text>
</comment>
<keyword evidence="1" id="KW-0812">Transmembrane</keyword>
<dbReference type="Proteomes" id="UP000295504">
    <property type="component" value="Unassembled WGS sequence"/>
</dbReference>
<dbReference type="EMBL" id="SLYC01000020">
    <property type="protein sequence ID" value="TCQ01953.1"/>
    <property type="molecule type" value="Genomic_DNA"/>
</dbReference>
<accession>A0A4R2U2S6</accession>
<sequence>MWQDDLEEKWLRNMSLSGWHLVGISSLIKYHFVKGDPENYNYKLDFVYVSDTEDYIDIFENAGWEYIDKMFIWRYFRKHAKASETEEIYTDNQSKIDRNKSIIKMLYGALLINIVPSSVFIFNYLFKHDGIQNVTILNVLASIVLGYAIYKIKNKMKY</sequence>